<dbReference type="EMBL" id="JBBKAJ010000022">
    <property type="protein sequence ID" value="MEJ8639373.1"/>
    <property type="molecule type" value="Genomic_DNA"/>
</dbReference>
<accession>A0ACC6Q723</accession>
<keyword evidence="1" id="KW-0067">ATP-binding</keyword>
<keyword evidence="1" id="KW-0547">Nucleotide-binding</keyword>
<comment type="caution">
    <text evidence="1">The sequence shown here is derived from an EMBL/GenBank/DDBJ whole genome shotgun (WGS) entry which is preliminary data.</text>
</comment>
<name>A0ACC6Q723_9ACTN</name>
<dbReference type="Proteomes" id="UP001377168">
    <property type="component" value="Unassembled WGS sequence"/>
</dbReference>
<evidence type="ECO:0000313" key="2">
    <source>
        <dbReference type="Proteomes" id="UP001377168"/>
    </source>
</evidence>
<protein>
    <submittedName>
        <fullName evidence="1">ABC transporter ATP-binding protein</fullName>
    </submittedName>
</protein>
<sequence>MRIDIEHLSVDIGGARLLRDIDLGVAAGQVVGLVGPNGSGKSTLLRCVYRALRPADGVVRLDGEDLHTMDARAAARGVAALPQDSAPEFDFTVAEVVAMGRLPHQRASALGRPSANDIAVCSEALERAGAGHLADRTFLTLSGGERQRVLMARAFAQSPRVLVLDEPTNHLDIAHQLDLLALVRDWRPPGSGRAVTVLTALHDLNLAAEYCDLLYVISQGSVIASGPPDEVLAPELLADVFGVRAHRVRHPETGALRLLFDRLPAQAPIPVAALPEAAVPEAALPE</sequence>
<keyword evidence="2" id="KW-1185">Reference proteome</keyword>
<organism evidence="1 2">
    <name type="scientific">Streptomyces achmelvichensis</name>
    <dbReference type="NCBI Taxonomy" id="3134111"/>
    <lineage>
        <taxon>Bacteria</taxon>
        <taxon>Bacillati</taxon>
        <taxon>Actinomycetota</taxon>
        <taxon>Actinomycetes</taxon>
        <taxon>Kitasatosporales</taxon>
        <taxon>Streptomycetaceae</taxon>
        <taxon>Streptomyces</taxon>
    </lineage>
</organism>
<proteinExistence type="predicted"/>
<reference evidence="1" key="1">
    <citation type="submission" date="2024-03" db="EMBL/GenBank/DDBJ databases">
        <title>Novel Streptomyces species of biotechnological and ecological value are a feature of Machair soil.</title>
        <authorList>
            <person name="Prole J.R."/>
            <person name="Goodfellow M."/>
            <person name="Allenby N."/>
            <person name="Ward A.C."/>
        </authorList>
    </citation>
    <scope>NUCLEOTIDE SEQUENCE</scope>
    <source>
        <strain evidence="1">MS2.AVA.5</strain>
    </source>
</reference>
<evidence type="ECO:0000313" key="1">
    <source>
        <dbReference type="EMBL" id="MEJ8639373.1"/>
    </source>
</evidence>
<gene>
    <name evidence="1" type="ORF">WKI67_39130</name>
</gene>